<protein>
    <recommendedName>
        <fullName evidence="2">RNA 2',3'-cyclic phosphodiesterase</fullName>
        <shortName evidence="2">RNA 2',3'-CPDase</shortName>
        <ecNumber evidence="2">3.1.4.58</ecNumber>
    </recommendedName>
</protein>
<dbReference type="RefSeq" id="WP_251223738.1">
    <property type="nucleotide sequence ID" value="NZ_JAMBOL010000011.1"/>
</dbReference>
<proteinExistence type="inferred from homology"/>
<dbReference type="EC" id="3.1.4.58" evidence="2"/>
<feature type="short sequence motif" description="HXTX 1" evidence="2">
    <location>
        <begin position="45"/>
        <end position="48"/>
    </location>
</feature>
<dbReference type="Pfam" id="PF13563">
    <property type="entry name" value="2_5_RNA_ligase2"/>
    <property type="match status" value="1"/>
</dbReference>
<dbReference type="InterPro" id="IPR009097">
    <property type="entry name" value="Cyclic_Pdiesterase"/>
</dbReference>
<accession>A0A9X2DQ09</accession>
<gene>
    <name evidence="3" type="primary">thpR</name>
    <name evidence="3" type="ORF">M3202_12845</name>
</gene>
<feature type="active site" description="Proton donor" evidence="2">
    <location>
        <position position="45"/>
    </location>
</feature>
<dbReference type="PANTHER" id="PTHR35561:SF1">
    <property type="entry name" value="RNA 2',3'-CYCLIC PHOSPHODIESTERASE"/>
    <property type="match status" value="1"/>
</dbReference>
<comment type="catalytic activity">
    <reaction evidence="2">
        <text>a 3'-end 2',3'-cyclophospho-ribonucleotide-RNA + H2O = a 3'-end 2'-phospho-ribonucleotide-RNA + H(+)</text>
        <dbReference type="Rhea" id="RHEA:11828"/>
        <dbReference type="Rhea" id="RHEA-COMP:10464"/>
        <dbReference type="Rhea" id="RHEA-COMP:17353"/>
        <dbReference type="ChEBI" id="CHEBI:15377"/>
        <dbReference type="ChEBI" id="CHEBI:15378"/>
        <dbReference type="ChEBI" id="CHEBI:83064"/>
        <dbReference type="ChEBI" id="CHEBI:173113"/>
        <dbReference type="EC" id="3.1.4.58"/>
    </reaction>
</comment>
<sequence length="191" mass="21840">MVKEMQPHYFLAVPVPQLIQSALHQEARQSGQLQFQRWVHPNDIHLTLVFLGGCTEKQLHELVQHGRSLVENWAPFSLTLSQSGSFGQKKQPRIFWVGVKASQQLAVYQSQLADLCRSLGFAVDQRPYAPHLTLARKWAGDEEYNGDGLALRNGQSWEVNEIILYESHVQQEPKYKTYQAFSLKGVQHESD</sequence>
<keyword evidence="4" id="KW-1185">Reference proteome</keyword>
<organism evidence="3 4">
    <name type="scientific">Halalkalibacter oceani</name>
    <dbReference type="NCBI Taxonomy" id="1653776"/>
    <lineage>
        <taxon>Bacteria</taxon>
        <taxon>Bacillati</taxon>
        <taxon>Bacillota</taxon>
        <taxon>Bacilli</taxon>
        <taxon>Bacillales</taxon>
        <taxon>Bacillaceae</taxon>
        <taxon>Halalkalibacter</taxon>
    </lineage>
</organism>
<dbReference type="Gene3D" id="3.90.1140.10">
    <property type="entry name" value="Cyclic phosphodiesterase"/>
    <property type="match status" value="1"/>
</dbReference>
<dbReference type="SUPFAM" id="SSF55144">
    <property type="entry name" value="LigT-like"/>
    <property type="match status" value="1"/>
</dbReference>
<comment type="function">
    <text evidence="2">Hydrolyzes RNA 2',3'-cyclic phosphodiester to an RNA 2'-phosphomonoester.</text>
</comment>
<dbReference type="HAMAP" id="MF_01940">
    <property type="entry name" value="RNA_CPDase"/>
    <property type="match status" value="1"/>
</dbReference>
<feature type="active site" description="Proton acceptor" evidence="2">
    <location>
        <position position="131"/>
    </location>
</feature>
<evidence type="ECO:0000313" key="3">
    <source>
        <dbReference type="EMBL" id="MCM3714969.1"/>
    </source>
</evidence>
<dbReference type="PANTHER" id="PTHR35561">
    <property type="entry name" value="RNA 2',3'-CYCLIC PHOSPHODIESTERASE"/>
    <property type="match status" value="1"/>
</dbReference>
<keyword evidence="1 2" id="KW-0378">Hydrolase</keyword>
<dbReference type="EMBL" id="JAMBOL010000011">
    <property type="protein sequence ID" value="MCM3714969.1"/>
    <property type="molecule type" value="Genomic_DNA"/>
</dbReference>
<dbReference type="NCBIfam" id="TIGR02258">
    <property type="entry name" value="2_5_ligase"/>
    <property type="match status" value="1"/>
</dbReference>
<dbReference type="InterPro" id="IPR004175">
    <property type="entry name" value="RNA_CPDase"/>
</dbReference>
<evidence type="ECO:0000313" key="4">
    <source>
        <dbReference type="Proteomes" id="UP001139179"/>
    </source>
</evidence>
<dbReference type="GO" id="GO:0004113">
    <property type="term" value="F:2',3'-cyclic-nucleotide 3'-phosphodiesterase activity"/>
    <property type="evidence" value="ECO:0007669"/>
    <property type="project" value="InterPro"/>
</dbReference>
<dbReference type="AlphaFoldDB" id="A0A9X2DQ09"/>
<dbReference type="Proteomes" id="UP001139179">
    <property type="component" value="Unassembled WGS sequence"/>
</dbReference>
<evidence type="ECO:0000256" key="1">
    <source>
        <dbReference type="ARBA" id="ARBA00022801"/>
    </source>
</evidence>
<dbReference type="GO" id="GO:0008664">
    <property type="term" value="F:RNA 2',3'-cyclic 3'-phosphodiesterase activity"/>
    <property type="evidence" value="ECO:0007669"/>
    <property type="project" value="UniProtKB-EC"/>
</dbReference>
<reference evidence="3" key="1">
    <citation type="submission" date="2022-05" db="EMBL/GenBank/DDBJ databases">
        <title>Comparative Genomics of Spacecraft Associated Microbes.</title>
        <authorList>
            <person name="Tran M.T."/>
            <person name="Wright A."/>
            <person name="Seuylemezian A."/>
            <person name="Eisen J."/>
            <person name="Coil D."/>
        </authorList>
    </citation>
    <scope>NUCLEOTIDE SEQUENCE</scope>
    <source>
        <strain evidence="3">214.1.1</strain>
    </source>
</reference>
<feature type="short sequence motif" description="HXTX 2" evidence="2">
    <location>
        <begin position="131"/>
        <end position="134"/>
    </location>
</feature>
<evidence type="ECO:0000256" key="2">
    <source>
        <dbReference type="HAMAP-Rule" id="MF_01940"/>
    </source>
</evidence>
<comment type="caution">
    <text evidence="3">The sequence shown here is derived from an EMBL/GenBank/DDBJ whole genome shotgun (WGS) entry which is preliminary data.</text>
</comment>
<name>A0A9X2DQ09_9BACI</name>
<comment type="similarity">
    <text evidence="2">Belongs to the 2H phosphoesterase superfamily. ThpR family.</text>
</comment>